<accession>A0A9Y1BTI1</accession>
<feature type="domain" description="Thioredoxin-like fold" evidence="2">
    <location>
        <begin position="138"/>
        <end position="217"/>
    </location>
</feature>
<gene>
    <name evidence="3" type="ORF">K9W46_07115</name>
</gene>
<dbReference type="PANTHER" id="PTHR37170">
    <property type="entry name" value="GLUTAREDOXIN-RELATED"/>
    <property type="match status" value="1"/>
</dbReference>
<dbReference type="NCBIfam" id="TIGR02187">
    <property type="entry name" value="PDO_seleno_TRX"/>
    <property type="match status" value="1"/>
</dbReference>
<evidence type="ECO:0000256" key="1">
    <source>
        <dbReference type="ARBA" id="ARBA00007787"/>
    </source>
</evidence>
<comment type="similarity">
    <text evidence="1">Belongs to the glutaredoxin family.</text>
</comment>
<dbReference type="PROSITE" id="PS51354">
    <property type="entry name" value="GLUTAREDOXIN_2"/>
    <property type="match status" value="1"/>
</dbReference>
<dbReference type="PANTHER" id="PTHR37170:SF1">
    <property type="entry name" value="GLUTAREDOXIN-LIKE PROTEIN"/>
    <property type="match status" value="1"/>
</dbReference>
<dbReference type="InterPro" id="IPR011903">
    <property type="entry name" value="TON_0319-like"/>
</dbReference>
<dbReference type="AlphaFoldDB" id="A0A9Y1BTI1"/>
<reference evidence="3" key="1">
    <citation type="journal article" date="2022" name="Nat. Microbiol.">
        <title>Unique mobile elements and scalable gene flow at the prokaryote-eukaryote boundary revealed by circularized Asgard archaea genomes.</title>
        <authorList>
            <person name="Wu F."/>
            <person name="Speth D.R."/>
            <person name="Philosof A."/>
            <person name="Cremiere A."/>
            <person name="Narayanan A."/>
            <person name="Barco R.A."/>
            <person name="Connon S.A."/>
            <person name="Amend J.P."/>
            <person name="Antoshechkin I.A."/>
            <person name="Orphan V.J."/>
        </authorList>
    </citation>
    <scope>NUCLEOTIDE SEQUENCE</scope>
    <source>
        <strain evidence="3">PR6</strain>
    </source>
</reference>
<dbReference type="EMBL" id="CP084167">
    <property type="protein sequence ID" value="UJG44943.1"/>
    <property type="molecule type" value="Genomic_DNA"/>
</dbReference>
<sequence length="224" mass="25116">MSINISDDIKHQVKEMLLHMENTVTAKLFLSDDRCLTCNETKEIIKIIADLAPEGKIKLEEYKTGENDDEIEKYGIENFPAIILEGSSVKGKLLLTGIPSGYEFGTLIEDFLDISLGKVTLKEENLKKIEKIDKSLYIQVFITPTCPYCPQAVRLAHKSAMANPNIVGEMVEATEFPELAQKYYVMGVPKTVILQGDELLVEFEGAYPEDGFTSKLLEAYKKAK</sequence>
<dbReference type="InterPro" id="IPR011767">
    <property type="entry name" value="GLR_AS"/>
</dbReference>
<name>A0A9Y1BTI1_9ARCH</name>
<dbReference type="CDD" id="cd02973">
    <property type="entry name" value="TRX_GRX_like"/>
    <property type="match status" value="1"/>
</dbReference>
<proteinExistence type="inferred from homology"/>
<evidence type="ECO:0000313" key="3">
    <source>
        <dbReference type="EMBL" id="UJG44943.1"/>
    </source>
</evidence>
<dbReference type="Proteomes" id="UP001200513">
    <property type="component" value="Chromosome"/>
</dbReference>
<dbReference type="PROSITE" id="PS00195">
    <property type="entry name" value="GLUTAREDOXIN_1"/>
    <property type="match status" value="1"/>
</dbReference>
<organism evidence="3">
    <name type="scientific">Candidatus Heimdallarchaeum endolithica</name>
    <dbReference type="NCBI Taxonomy" id="2876572"/>
    <lineage>
        <taxon>Archaea</taxon>
        <taxon>Promethearchaeati</taxon>
        <taxon>Candidatus Heimdallarchaeota</taxon>
        <taxon>Candidatus Heimdallarchaeia (ex Rinke et al. 2021) (nom. nud.)</taxon>
        <taxon>Candidatus Heimdallarchaeales</taxon>
        <taxon>Candidatus Heimdallarchaeaceae</taxon>
        <taxon>Candidatus Heimdallarchaeum</taxon>
    </lineage>
</organism>
<dbReference type="InterPro" id="IPR036249">
    <property type="entry name" value="Thioredoxin-like_sf"/>
</dbReference>
<dbReference type="SUPFAM" id="SSF52833">
    <property type="entry name" value="Thioredoxin-like"/>
    <property type="match status" value="2"/>
</dbReference>
<evidence type="ECO:0000259" key="2">
    <source>
        <dbReference type="Pfam" id="PF13192"/>
    </source>
</evidence>
<protein>
    <submittedName>
        <fullName evidence="3">Thioredoxin family protein</fullName>
    </submittedName>
</protein>
<dbReference type="Pfam" id="PF13192">
    <property type="entry name" value="Thioredoxin_3"/>
    <property type="match status" value="1"/>
</dbReference>
<dbReference type="Gene3D" id="3.40.30.10">
    <property type="entry name" value="Glutaredoxin"/>
    <property type="match status" value="2"/>
</dbReference>
<dbReference type="InterPro" id="IPR012336">
    <property type="entry name" value="Thioredoxin-like_fold"/>
</dbReference>